<dbReference type="AlphaFoldDB" id="A0AAW3HVY6"/>
<name>A0AAW3HVY6_9BURK</name>
<gene>
    <name evidence="1" type="ORF">AFM18_26570</name>
</gene>
<dbReference type="EMBL" id="LGVG01000055">
    <property type="protein sequence ID" value="KNE23810.1"/>
    <property type="molecule type" value="Genomic_DNA"/>
</dbReference>
<evidence type="ECO:0000313" key="1">
    <source>
        <dbReference type="EMBL" id="KNE23810.1"/>
    </source>
</evidence>
<dbReference type="Proteomes" id="UP000037511">
    <property type="component" value="Unassembled WGS sequence"/>
</dbReference>
<comment type="caution">
    <text evidence="1">The sequence shown here is derived from an EMBL/GenBank/DDBJ whole genome shotgun (WGS) entry which is preliminary data.</text>
</comment>
<evidence type="ECO:0000313" key="2">
    <source>
        <dbReference type="Proteomes" id="UP000037511"/>
    </source>
</evidence>
<accession>A0AAW3HVY6</accession>
<dbReference type="RefSeq" id="WP_050449908.1">
    <property type="nucleotide sequence ID" value="NZ_JBLWYY010000071.1"/>
</dbReference>
<protein>
    <submittedName>
        <fullName evidence="1">Uncharacterized protein</fullName>
    </submittedName>
</protein>
<organism evidence="1 2">
    <name type="scientific">Achromobacter spanius</name>
    <dbReference type="NCBI Taxonomy" id="217203"/>
    <lineage>
        <taxon>Bacteria</taxon>
        <taxon>Pseudomonadati</taxon>
        <taxon>Pseudomonadota</taxon>
        <taxon>Betaproteobacteria</taxon>
        <taxon>Burkholderiales</taxon>
        <taxon>Alcaligenaceae</taxon>
        <taxon>Achromobacter</taxon>
    </lineage>
</organism>
<reference evidence="1 2" key="1">
    <citation type="submission" date="2015-07" db="EMBL/GenBank/DDBJ databases">
        <title>Draft genome of Achromobacter spanius.</title>
        <authorList>
            <person name="Wang X."/>
        </authorList>
    </citation>
    <scope>NUCLEOTIDE SEQUENCE [LARGE SCALE GENOMIC DNA]</scope>
    <source>
        <strain evidence="1 2">CGMCC9173</strain>
    </source>
</reference>
<sequence>MGSLLMNQIFVLALEPIVREAVAFATQGGRQKNAACKQAAKVQQGEGVIVARRGAGGLPTRRRADQLL</sequence>
<proteinExistence type="predicted"/>